<organism evidence="3 4">
    <name type="scientific">Cirrhinus molitorella</name>
    <name type="common">mud carp</name>
    <dbReference type="NCBI Taxonomy" id="172907"/>
    <lineage>
        <taxon>Eukaryota</taxon>
        <taxon>Metazoa</taxon>
        <taxon>Chordata</taxon>
        <taxon>Craniata</taxon>
        <taxon>Vertebrata</taxon>
        <taxon>Euteleostomi</taxon>
        <taxon>Actinopterygii</taxon>
        <taxon>Neopterygii</taxon>
        <taxon>Teleostei</taxon>
        <taxon>Ostariophysi</taxon>
        <taxon>Cypriniformes</taxon>
        <taxon>Cyprinidae</taxon>
        <taxon>Labeoninae</taxon>
        <taxon>Labeonini</taxon>
        <taxon>Cirrhinus</taxon>
    </lineage>
</organism>
<keyword evidence="1" id="KW-1015">Disulfide bond</keyword>
<dbReference type="InterPro" id="IPR050111">
    <property type="entry name" value="C-type_lectin/snaclec_domain"/>
</dbReference>
<evidence type="ECO:0000259" key="2">
    <source>
        <dbReference type="PROSITE" id="PS50041"/>
    </source>
</evidence>
<dbReference type="AlphaFoldDB" id="A0AA88TSB4"/>
<dbReference type="EMBL" id="JAUYZG010000009">
    <property type="protein sequence ID" value="KAK2899177.1"/>
    <property type="molecule type" value="Genomic_DNA"/>
</dbReference>
<dbReference type="InterPro" id="IPR001304">
    <property type="entry name" value="C-type_lectin-like"/>
</dbReference>
<evidence type="ECO:0000313" key="4">
    <source>
        <dbReference type="Proteomes" id="UP001187343"/>
    </source>
</evidence>
<dbReference type="PROSITE" id="PS00615">
    <property type="entry name" value="C_TYPE_LECTIN_1"/>
    <property type="match status" value="1"/>
</dbReference>
<proteinExistence type="predicted"/>
<sequence>MENDFLMSLLPTSSAQSWIGAHDGVQEGQWVWSDGTPYGYTNWCSTEPNDTNSKEDCAEINYTTNHCWNDRDCSQSLGYVCAKDL</sequence>
<dbReference type="PANTHER" id="PTHR22803">
    <property type="entry name" value="MANNOSE, PHOSPHOLIPASE, LECTIN RECEPTOR RELATED"/>
    <property type="match status" value="1"/>
</dbReference>
<dbReference type="InterPro" id="IPR016186">
    <property type="entry name" value="C-type_lectin-like/link_sf"/>
</dbReference>
<keyword evidence="4" id="KW-1185">Reference proteome</keyword>
<dbReference type="Pfam" id="PF00059">
    <property type="entry name" value="Lectin_C"/>
    <property type="match status" value="1"/>
</dbReference>
<dbReference type="InterPro" id="IPR018378">
    <property type="entry name" value="C-type_lectin_CS"/>
</dbReference>
<dbReference type="InterPro" id="IPR016187">
    <property type="entry name" value="CTDL_fold"/>
</dbReference>
<protein>
    <recommendedName>
        <fullName evidence="2">C-type lectin domain-containing protein</fullName>
    </recommendedName>
</protein>
<reference evidence="3" key="1">
    <citation type="submission" date="2023-08" db="EMBL/GenBank/DDBJ databases">
        <title>Chromosome-level Genome Assembly of mud carp (Cirrhinus molitorella).</title>
        <authorList>
            <person name="Liu H."/>
        </authorList>
    </citation>
    <scope>NUCLEOTIDE SEQUENCE</scope>
    <source>
        <strain evidence="3">Prfri</strain>
        <tissue evidence="3">Muscle</tissue>
    </source>
</reference>
<dbReference type="SUPFAM" id="SSF56436">
    <property type="entry name" value="C-type lectin-like"/>
    <property type="match status" value="1"/>
</dbReference>
<evidence type="ECO:0000313" key="3">
    <source>
        <dbReference type="EMBL" id="KAK2899177.1"/>
    </source>
</evidence>
<dbReference type="PROSITE" id="PS50041">
    <property type="entry name" value="C_TYPE_LECTIN_2"/>
    <property type="match status" value="1"/>
</dbReference>
<dbReference type="Gene3D" id="3.10.100.10">
    <property type="entry name" value="Mannose-Binding Protein A, subunit A"/>
    <property type="match status" value="1"/>
</dbReference>
<feature type="domain" description="C-type lectin" evidence="2">
    <location>
        <begin position="1"/>
        <end position="82"/>
    </location>
</feature>
<name>A0AA88TSB4_9TELE</name>
<evidence type="ECO:0000256" key="1">
    <source>
        <dbReference type="ARBA" id="ARBA00023157"/>
    </source>
</evidence>
<gene>
    <name evidence="3" type="ORF">Q8A67_010595</name>
</gene>
<accession>A0AA88TSB4</accession>
<comment type="caution">
    <text evidence="3">The sequence shown here is derived from an EMBL/GenBank/DDBJ whole genome shotgun (WGS) entry which is preliminary data.</text>
</comment>
<dbReference type="Proteomes" id="UP001187343">
    <property type="component" value="Unassembled WGS sequence"/>
</dbReference>